<keyword evidence="7" id="KW-0677">Repeat</keyword>
<dbReference type="SMART" id="SM01109">
    <property type="entry name" value="CUT"/>
    <property type="match status" value="3"/>
</dbReference>
<evidence type="ECO:0000256" key="5">
    <source>
        <dbReference type="ARBA" id="ARBA00022448"/>
    </source>
</evidence>
<evidence type="ECO:0000256" key="1">
    <source>
        <dbReference type="ARBA" id="ARBA00004123"/>
    </source>
</evidence>
<keyword evidence="12 17" id="KW-0238">DNA-binding</keyword>
<dbReference type="Gene3D" id="1.10.10.60">
    <property type="entry name" value="Homeodomain-like"/>
    <property type="match status" value="1"/>
</dbReference>
<feature type="domain" description="Homeobox" evidence="24">
    <location>
        <begin position="1148"/>
        <end position="1208"/>
    </location>
</feature>
<dbReference type="InterPro" id="IPR010982">
    <property type="entry name" value="Lambda_DNA-bd_dom_sf"/>
</dbReference>
<reference evidence="26 27" key="1">
    <citation type="journal article" date="2003" name="PLoS Biol.">
        <title>The genome sequence of Caenorhabditis briggsae: a platform for comparative genomics.</title>
        <authorList>
            <person name="Stein L.D."/>
            <person name="Bao Z."/>
            <person name="Blasiar D."/>
            <person name="Blumenthal T."/>
            <person name="Brent M.R."/>
            <person name="Chen N."/>
            <person name="Chinwalla A."/>
            <person name="Clarke L."/>
            <person name="Clee C."/>
            <person name="Coghlan A."/>
            <person name="Coulson A."/>
            <person name="D'Eustachio P."/>
            <person name="Fitch D.H."/>
            <person name="Fulton L.A."/>
            <person name="Fulton R.E."/>
            <person name="Griffiths-Jones S."/>
            <person name="Harris T.W."/>
            <person name="Hillier L.W."/>
            <person name="Kamath R."/>
            <person name="Kuwabara P.E."/>
            <person name="Mardis E.R."/>
            <person name="Marra M.A."/>
            <person name="Miner T.L."/>
            <person name="Minx P."/>
            <person name="Mullikin J.C."/>
            <person name="Plumb R.W."/>
            <person name="Rogers J."/>
            <person name="Schein J.E."/>
            <person name="Sohrmann M."/>
            <person name="Spieth J."/>
            <person name="Stajich J.E."/>
            <person name="Wei C."/>
            <person name="Willey D."/>
            <person name="Wilson R.K."/>
            <person name="Durbin R."/>
            <person name="Waterston R.H."/>
        </authorList>
    </citation>
    <scope>NUCLEOTIDE SEQUENCE [LARGE SCALE GENOMIC DNA]</scope>
    <source>
        <strain evidence="26 27">AF16</strain>
    </source>
</reference>
<dbReference type="eggNOG" id="KOG0963">
    <property type="taxonomic scope" value="Eukaryota"/>
</dbReference>
<keyword evidence="9 19" id="KW-0805">Transcription regulation</keyword>
<dbReference type="GO" id="GO:0006891">
    <property type="term" value="P:intra-Golgi vesicle-mediated transport"/>
    <property type="evidence" value="ECO:0007669"/>
    <property type="project" value="InterPro"/>
</dbReference>
<dbReference type="STRING" id="6238.A8X9T1"/>
<keyword evidence="27" id="KW-1185">Reference proteome</keyword>
<evidence type="ECO:0000256" key="7">
    <source>
        <dbReference type="ARBA" id="ARBA00022737"/>
    </source>
</evidence>
<evidence type="ECO:0000313" key="26">
    <source>
        <dbReference type="EMBL" id="CAP29396.2"/>
    </source>
</evidence>
<evidence type="ECO:0000256" key="15">
    <source>
        <dbReference type="ARBA" id="ARBA00023163"/>
    </source>
</evidence>
<dbReference type="GO" id="GO:0000981">
    <property type="term" value="F:DNA-binding transcription factor activity, RNA polymerase II-specific"/>
    <property type="evidence" value="ECO:0000318"/>
    <property type="project" value="GO_Central"/>
</dbReference>
<evidence type="ECO:0000259" key="25">
    <source>
        <dbReference type="PROSITE" id="PS51042"/>
    </source>
</evidence>
<feature type="compositionally biased region" description="Low complexity" evidence="21">
    <location>
        <begin position="1258"/>
        <end position="1268"/>
    </location>
</feature>
<keyword evidence="6 22" id="KW-0812">Transmembrane</keyword>
<evidence type="ECO:0000313" key="27">
    <source>
        <dbReference type="Proteomes" id="UP000008549"/>
    </source>
</evidence>
<dbReference type="FunCoup" id="A8X9T1">
    <property type="interactions" value="408"/>
</dbReference>
<feature type="compositionally biased region" description="Polar residues" evidence="21">
    <location>
        <begin position="1286"/>
        <end position="1300"/>
    </location>
</feature>
<dbReference type="HOGENOM" id="CLU_003980_0_0_1"/>
<evidence type="ECO:0000256" key="19">
    <source>
        <dbReference type="RuleBase" id="RU361129"/>
    </source>
</evidence>
<evidence type="ECO:0000256" key="21">
    <source>
        <dbReference type="SAM" id="MobiDB-lite"/>
    </source>
</evidence>
<dbReference type="PANTHER" id="PTHR14043">
    <property type="entry name" value="CCAAT DISPLACEMENT PROTEIN-RELATED"/>
    <property type="match status" value="1"/>
</dbReference>
<evidence type="ECO:0000256" key="17">
    <source>
        <dbReference type="PROSITE-ProRule" id="PRU00108"/>
    </source>
</evidence>
<comment type="subcellular location">
    <subcellularLocation>
        <location evidence="2">Golgi apparatus membrane</location>
        <topology evidence="2">Single-pass type IV membrane protein</topology>
    </subcellularLocation>
    <subcellularLocation>
        <location evidence="1 17 18">Nucleus</location>
    </subcellularLocation>
</comment>
<evidence type="ECO:0000256" key="23">
    <source>
        <dbReference type="SAM" id="SignalP"/>
    </source>
</evidence>
<keyword evidence="5" id="KW-0813">Transport</keyword>
<feature type="DNA-binding region" description="Homeobox" evidence="17">
    <location>
        <begin position="1150"/>
        <end position="1209"/>
    </location>
</feature>
<evidence type="ECO:0000313" key="28">
    <source>
        <dbReference type="WormBase" id="CBG09849a"/>
    </source>
</evidence>
<keyword evidence="8 22" id="KW-1133">Transmembrane helix</keyword>
<feature type="domain" description="CUT" evidence="25">
    <location>
        <begin position="626"/>
        <end position="716"/>
    </location>
</feature>
<dbReference type="EMBL" id="HE601459">
    <property type="protein sequence ID" value="CAP29396.2"/>
    <property type="molecule type" value="Genomic_DNA"/>
</dbReference>
<evidence type="ECO:0000256" key="20">
    <source>
        <dbReference type="SAM" id="Coils"/>
    </source>
</evidence>
<feature type="region of interest" description="Disordered" evidence="21">
    <location>
        <begin position="1258"/>
        <end position="1301"/>
    </location>
</feature>
<feature type="transmembrane region" description="Helical" evidence="22">
    <location>
        <begin position="1490"/>
        <end position="1509"/>
    </location>
</feature>
<protein>
    <recommendedName>
        <fullName evidence="19">Homeobox protein cut-like</fullName>
    </recommendedName>
</protein>
<dbReference type="FunFam" id="1.10.260.40:FF:000027">
    <property type="entry name" value="Homeobox protein cut-like"/>
    <property type="match status" value="1"/>
</dbReference>
<name>A8X9T1_CAEBR</name>
<evidence type="ECO:0000259" key="24">
    <source>
        <dbReference type="PROSITE" id="PS50071"/>
    </source>
</evidence>
<dbReference type="CDD" id="cd00086">
    <property type="entry name" value="homeodomain"/>
    <property type="match status" value="1"/>
</dbReference>
<evidence type="ECO:0000256" key="3">
    <source>
        <dbReference type="ARBA" id="ARBA00006415"/>
    </source>
</evidence>
<evidence type="ECO:0000256" key="8">
    <source>
        <dbReference type="ARBA" id="ARBA00022989"/>
    </source>
</evidence>
<dbReference type="Pfam" id="PF25398">
    <property type="entry name" value="CUX1_N"/>
    <property type="match status" value="1"/>
</dbReference>
<dbReference type="Proteomes" id="UP000008549">
    <property type="component" value="Unassembled WGS sequence"/>
</dbReference>
<evidence type="ECO:0000256" key="2">
    <source>
        <dbReference type="ARBA" id="ARBA00004409"/>
    </source>
</evidence>
<dbReference type="Pfam" id="PF00046">
    <property type="entry name" value="Homeodomain"/>
    <property type="match status" value="1"/>
</dbReference>
<feature type="chain" id="PRO_5002732853" description="Homeobox protein cut-like" evidence="23">
    <location>
        <begin position="19"/>
        <end position="1537"/>
    </location>
</feature>
<gene>
    <name evidence="28" type="primary">ceh-44</name>
    <name evidence="26" type="synonym">Cbr-ceh-44</name>
    <name evidence="28" type="ORF">CBG09849</name>
    <name evidence="26" type="ORF">CBG_09849</name>
</gene>
<evidence type="ECO:0000256" key="9">
    <source>
        <dbReference type="ARBA" id="ARBA00023015"/>
    </source>
</evidence>
<dbReference type="Gene3D" id="1.10.260.40">
    <property type="entry name" value="lambda repressor-like DNA-binding domains"/>
    <property type="match status" value="3"/>
</dbReference>
<organism evidence="26 27">
    <name type="scientific">Caenorhabditis briggsae</name>
    <dbReference type="NCBI Taxonomy" id="6238"/>
    <lineage>
        <taxon>Eukaryota</taxon>
        <taxon>Metazoa</taxon>
        <taxon>Ecdysozoa</taxon>
        <taxon>Nematoda</taxon>
        <taxon>Chromadorea</taxon>
        <taxon>Rhabditida</taxon>
        <taxon>Rhabditina</taxon>
        <taxon>Rhabditomorpha</taxon>
        <taxon>Rhabditoidea</taxon>
        <taxon>Rhabditidae</taxon>
        <taxon>Peloderinae</taxon>
        <taxon>Caenorhabditis</taxon>
    </lineage>
</organism>
<feature type="coiled-coil region" evidence="20">
    <location>
        <begin position="391"/>
        <end position="429"/>
    </location>
</feature>
<dbReference type="PROSITE" id="PS51042">
    <property type="entry name" value="CUT"/>
    <property type="match status" value="3"/>
</dbReference>
<keyword evidence="16 17" id="KW-0539">Nucleus</keyword>
<dbReference type="GO" id="GO:0005634">
    <property type="term" value="C:nucleus"/>
    <property type="evidence" value="ECO:0000318"/>
    <property type="project" value="GO_Central"/>
</dbReference>
<dbReference type="InterPro" id="IPR017970">
    <property type="entry name" value="Homeobox_CS"/>
</dbReference>
<feature type="domain" description="CUT" evidence="25">
    <location>
        <begin position="1028"/>
        <end position="1115"/>
    </location>
</feature>
<evidence type="ECO:0000256" key="12">
    <source>
        <dbReference type="ARBA" id="ARBA00023125"/>
    </source>
</evidence>
<keyword evidence="14 17" id="KW-0371">Homeobox</keyword>
<comment type="similarity">
    <text evidence="3">Belongs to the CASP family.</text>
</comment>
<dbReference type="SUPFAM" id="SSF46689">
    <property type="entry name" value="Homeodomain-like"/>
    <property type="match status" value="1"/>
</dbReference>
<keyword evidence="15 19" id="KW-0804">Transcription</keyword>
<dbReference type="OMA" id="QAMQSMD"/>
<dbReference type="GO" id="GO:0006357">
    <property type="term" value="P:regulation of transcription by RNA polymerase II"/>
    <property type="evidence" value="ECO:0000318"/>
    <property type="project" value="GO_Central"/>
</dbReference>
<evidence type="ECO:0000256" key="10">
    <source>
        <dbReference type="ARBA" id="ARBA00023034"/>
    </source>
</evidence>
<feature type="region of interest" description="Disordered" evidence="21">
    <location>
        <begin position="819"/>
        <end position="853"/>
    </location>
</feature>
<dbReference type="InterPro" id="IPR009057">
    <property type="entry name" value="Homeodomain-like_sf"/>
</dbReference>
<dbReference type="FunFam" id="1.10.260.40:FF:000066">
    <property type="entry name" value="Homeobox protein cut-like"/>
    <property type="match status" value="1"/>
</dbReference>
<dbReference type="Pfam" id="PF02376">
    <property type="entry name" value="CUT"/>
    <property type="match status" value="3"/>
</dbReference>
<feature type="coiled-coil region" evidence="20">
    <location>
        <begin position="135"/>
        <end position="358"/>
    </location>
</feature>
<reference evidence="26 27" key="2">
    <citation type="journal article" date="2011" name="PLoS Genet.">
        <title>Caenorhabditis briggsae recombinant inbred line genotypes reveal inter-strain incompatibility and the evolution of recombination.</title>
        <authorList>
            <person name="Ross J.A."/>
            <person name="Koboldt D.C."/>
            <person name="Staisch J.E."/>
            <person name="Chamberlin H.M."/>
            <person name="Gupta B.P."/>
            <person name="Miller R.D."/>
            <person name="Baird S.E."/>
            <person name="Haag E.S."/>
        </authorList>
    </citation>
    <scope>NUCLEOTIDE SEQUENCE [LARGE SCALE GENOMIC DNA]</scope>
    <source>
        <strain evidence="26 27">AF16</strain>
    </source>
</reference>
<dbReference type="InterPro" id="IPR012955">
    <property type="entry name" value="CASP_C"/>
</dbReference>
<evidence type="ECO:0000256" key="4">
    <source>
        <dbReference type="ARBA" id="ARBA00008190"/>
    </source>
</evidence>
<dbReference type="SUPFAM" id="SSF47413">
    <property type="entry name" value="lambda repressor-like DNA-binding domains"/>
    <property type="match status" value="3"/>
</dbReference>
<dbReference type="GO" id="GO:0000977">
    <property type="term" value="F:RNA polymerase II transcription regulatory region sequence-specific DNA binding"/>
    <property type="evidence" value="ECO:0000318"/>
    <property type="project" value="GO_Central"/>
</dbReference>
<dbReference type="InterPro" id="IPR001356">
    <property type="entry name" value="HD"/>
</dbReference>
<dbReference type="PROSITE" id="PS50071">
    <property type="entry name" value="HOMEOBOX_2"/>
    <property type="match status" value="1"/>
</dbReference>
<feature type="domain" description="CUT" evidence="25">
    <location>
        <begin position="878"/>
        <end position="965"/>
    </location>
</feature>
<evidence type="ECO:0000256" key="16">
    <source>
        <dbReference type="ARBA" id="ARBA00023242"/>
    </source>
</evidence>
<dbReference type="GO" id="GO:0000139">
    <property type="term" value="C:Golgi membrane"/>
    <property type="evidence" value="ECO:0007669"/>
    <property type="project" value="UniProtKB-SubCell"/>
</dbReference>
<evidence type="ECO:0000256" key="18">
    <source>
        <dbReference type="RuleBase" id="RU000682"/>
    </source>
</evidence>
<dbReference type="Pfam" id="PF08172">
    <property type="entry name" value="CASP_C"/>
    <property type="match status" value="2"/>
</dbReference>
<evidence type="ECO:0000256" key="22">
    <source>
        <dbReference type="SAM" id="Phobius"/>
    </source>
</evidence>
<evidence type="ECO:0000256" key="14">
    <source>
        <dbReference type="ARBA" id="ARBA00023155"/>
    </source>
</evidence>
<dbReference type="eggNOG" id="KOG2252">
    <property type="taxonomic scope" value="Eukaryota"/>
</dbReference>
<dbReference type="GO" id="GO:0030154">
    <property type="term" value="P:cell differentiation"/>
    <property type="evidence" value="ECO:0007669"/>
    <property type="project" value="UniProtKB-ARBA"/>
</dbReference>
<dbReference type="SMART" id="SM00389">
    <property type="entry name" value="HOX"/>
    <property type="match status" value="1"/>
</dbReference>
<comment type="similarity">
    <text evidence="4 19">Belongs to the CUT homeobox family.</text>
</comment>
<dbReference type="InterPro" id="IPR003350">
    <property type="entry name" value="CUT_dom"/>
</dbReference>
<dbReference type="WormBase" id="CBG09849a">
    <property type="protein sequence ID" value="CBP39446"/>
    <property type="gene ID" value="WBGene00031365"/>
    <property type="gene designation" value="Cbr-ceh-44"/>
</dbReference>
<keyword evidence="13 22" id="KW-0472">Membrane</keyword>
<evidence type="ECO:0000256" key="11">
    <source>
        <dbReference type="ARBA" id="ARBA00023054"/>
    </source>
</evidence>
<evidence type="ECO:0000256" key="13">
    <source>
        <dbReference type="ARBA" id="ARBA00023136"/>
    </source>
</evidence>
<dbReference type="InterPro" id="IPR057476">
    <property type="entry name" value="Cux_N"/>
</dbReference>
<proteinExistence type="inferred from homology"/>
<dbReference type="InParanoid" id="A8X9T1"/>
<dbReference type="PROSITE" id="PS00027">
    <property type="entry name" value="HOMEOBOX_1"/>
    <property type="match status" value="1"/>
</dbReference>
<dbReference type="PANTHER" id="PTHR14043:SF2">
    <property type="entry name" value="HOMEOBOX PROTEIN CUT"/>
    <property type="match status" value="1"/>
</dbReference>
<sequence>MPYVCCVSLMCRILFIGARHMEAVTKAWDTVDWERLQARVEAEVAALGVRQDDSDARKERLVGESNAYKDRTNKENRKLAIPLIKAFQNEFEGLLARSSAAESALIDICRSIINLPDPKSLLKSAEAWKSDAEKTQKAVEEREDLKRQLLKANNELEDFRGKDVKVRKLKDKLAKLESEQDTFIENAVSEVEKKAELELNSRLAELTEERDKMKEQHDILEKNLNTIESKNKEMQRKLEIAKMTVEQKDGLENEQLSIAMKDLTDANHKIVFLEERILQLETEAEKVNESKKAGNIEDIAALGSVLIQKDEAIQQLTNDVKRLESAHADDVAKWKSALSAMEKNNQALIAELNELKSTLDGRNDYEAIKNELRLLREIEFGAAAEANSESIERLGETVETLDRLLAEKNRRLQNENASLRVKAETFKGDDVMKAIISGSHSRVVDTVGKRIGAEEATAYRQKNTDGELLAKVRVFLVGQNRNFAFQINEAKQRKMENDLKLEDPNIDVLTFLRKQKAKETFKEKTVAVTVIPTPTPTPPIAKQVTRLGTHTITTTALPPQSLLQRLTNSSALPKNDLRMDDDLKLSTVLNLKRFSSSVKPVEVKTAEELEAENETIEKMQKRIQVNIQTLNGKALNTTEIASHCKRLMIAYNIGQRLFAKVVMNQVVKSQGSLSELLSKPRHWSKLTDKGREAFRRIYGWISDDEAIDLLCSLSPRRVWPADQTVEHPKAETLVDLTSPSSLDGTEESKSPQPQFTIIKVQTPQQAPPPAPVPEPVIEPVVNLKSSPEIMHLRTTRWKHDDISKEKILSILQTELKKIEEETTEKVVSPSKPPPPASNRRNSASIPYEATTLPGKTRPTAVELVLKQRVAAGLGPLTQAQYDKYSSLDTEQLVRTIKEFLTVNSISQRQFGEHVLGLSQGSVSDLLARPKTWTQLTQKGREPFIRMQLFMDDVEEAAEDDDDKQPKISVCEEDSDLAKTLATLLGTVTQEGENGSSVGEDVHREKTPDFETITEIPSSSERGKLVKYIDASTGEEILDSQKIVSRVKEVLEEHGISPRVFGDEYLNCSPTMCADLMIRTKPFQLSRPTEKVMYFRMRNFLNDPSSIPNLIKKEEEKDTVRDKFDFIVKETPKPVKRKASSDLEDYDPSKKAFQRTVITDYQKDVLRFVFVNELHPTNEMIEQIATKLEMSLRTVQNWFHNHRTRSKAREKEGKIYSDALPNGIAVRSDTWKDDLQKMLDEAPALMKQWAPDYYPRTGSSVKSSTSVDSPTNNNNGAPIFPFDKPAPTSTVTATRKPNSGGQLDKALARMIRLAEGREAFIILYISVRFEEQEAELVSFKEKSERNDRLIAQLESDLESAVQDMGITERRGTTDMLNDANPTISDASLVPILTSQRNRLHERVTALEEAVSLEKTKQLSVQNEVERVREENIRLCERIRFLQAPNRQSLNSVESGLANESTNRNKRLSMHDNTTLHISRAILSTPRSRTVFFSYLLILHALIMLVLYKFAFDQSVVRDAETECEYKFHQHMMDNHKDG</sequence>
<accession>A8X9T1</accession>
<keyword evidence="23" id="KW-0732">Signal</keyword>
<keyword evidence="10" id="KW-0333">Golgi apparatus</keyword>
<keyword evidence="11 20" id="KW-0175">Coiled coil</keyword>
<evidence type="ECO:0000256" key="6">
    <source>
        <dbReference type="ARBA" id="ARBA00022692"/>
    </source>
</evidence>
<feature type="signal peptide" evidence="23">
    <location>
        <begin position="1"/>
        <end position="18"/>
    </location>
</feature>